<dbReference type="EMBL" id="NIBS01000002">
    <property type="protein sequence ID" value="PHM29100.1"/>
    <property type="molecule type" value="Genomic_DNA"/>
</dbReference>
<accession>A0A2D0J3U0</accession>
<organism evidence="1 2">
    <name type="scientific">Xenorhabdus budapestensis</name>
    <dbReference type="NCBI Taxonomy" id="290110"/>
    <lineage>
        <taxon>Bacteria</taxon>
        <taxon>Pseudomonadati</taxon>
        <taxon>Pseudomonadota</taxon>
        <taxon>Gammaproteobacteria</taxon>
        <taxon>Enterobacterales</taxon>
        <taxon>Morganellaceae</taxon>
        <taxon>Xenorhabdus</taxon>
    </lineage>
</organism>
<reference evidence="1 2" key="1">
    <citation type="journal article" date="2017" name="Nat. Microbiol.">
        <title>Natural product diversity associated with the nematode symbionts Photorhabdus and Xenorhabdus.</title>
        <authorList>
            <person name="Tobias N.J."/>
            <person name="Wolff H."/>
            <person name="Djahanschiri B."/>
            <person name="Grundmann F."/>
            <person name="Kronenwerth M."/>
            <person name="Shi Y.M."/>
            <person name="Simonyi S."/>
            <person name="Grun P."/>
            <person name="Shapiro-Ilan D."/>
            <person name="Pidot S.J."/>
            <person name="Stinear T.P."/>
            <person name="Ebersberger I."/>
            <person name="Bode H.B."/>
        </authorList>
    </citation>
    <scope>NUCLEOTIDE SEQUENCE [LARGE SCALE GENOMIC DNA]</scope>
    <source>
        <strain evidence="1 2">DSM 16342</strain>
    </source>
</reference>
<dbReference type="Proteomes" id="UP000225833">
    <property type="component" value="Unassembled WGS sequence"/>
</dbReference>
<dbReference type="RefSeq" id="WP_099134618.1">
    <property type="nucleotide sequence ID" value="NZ_CAWNNJ010000086.1"/>
</dbReference>
<dbReference type="AlphaFoldDB" id="A0A2D0J3U0"/>
<dbReference type="OrthoDB" id="8611678at2"/>
<evidence type="ECO:0000313" key="2">
    <source>
        <dbReference type="Proteomes" id="UP000225833"/>
    </source>
</evidence>
<comment type="caution">
    <text evidence="1">The sequence shown here is derived from an EMBL/GenBank/DDBJ whole genome shotgun (WGS) entry which is preliminary data.</text>
</comment>
<sequence length="93" mass="10840">MAKHIHADLITEYRLKPRTIRIGEYDVPEPARESLKYDQKYFYPCLSGKTIYKSSLWINGVNDRLLLKRGLIHLEKDSAELHAKALISLTKQK</sequence>
<name>A0A2D0J3U0_XENBU</name>
<protein>
    <submittedName>
        <fullName evidence="1">Uncharacterized protein</fullName>
    </submittedName>
</protein>
<gene>
    <name evidence="1" type="ORF">Xbud_00541</name>
</gene>
<evidence type="ECO:0000313" key="1">
    <source>
        <dbReference type="EMBL" id="PHM29100.1"/>
    </source>
</evidence>
<proteinExistence type="predicted"/>